<comment type="similarity">
    <text evidence="1">Belongs to the eukaryotic ribosomal protein eL32 family.</text>
</comment>
<dbReference type="InterPro" id="IPR036351">
    <property type="entry name" value="Ribosomal_eL32_sf"/>
</dbReference>
<dbReference type="SUPFAM" id="SSF52042">
    <property type="entry name" value="Ribosomal protein L32e"/>
    <property type="match status" value="1"/>
</dbReference>
<evidence type="ECO:0000256" key="2">
    <source>
        <dbReference type="ARBA" id="ARBA00022980"/>
    </source>
</evidence>
<dbReference type="AlphaFoldDB" id="A0A822Z8G6"/>
<comment type="caution">
    <text evidence="4">The sequence shown here is derived from an EMBL/GenBank/DDBJ whole genome shotgun (WGS) entry which is preliminary data.</text>
</comment>
<dbReference type="PANTHER" id="PTHR23413:SF1">
    <property type="entry name" value="RIBOSOMAL PROTEIN L32"/>
    <property type="match status" value="1"/>
</dbReference>
<dbReference type="GO" id="GO:1990904">
    <property type="term" value="C:ribonucleoprotein complex"/>
    <property type="evidence" value="ECO:0007669"/>
    <property type="project" value="UniProtKB-KW"/>
</dbReference>
<evidence type="ECO:0008006" key="6">
    <source>
        <dbReference type="Google" id="ProtNLM"/>
    </source>
</evidence>
<evidence type="ECO:0000313" key="5">
    <source>
        <dbReference type="Proteomes" id="UP000607653"/>
    </source>
</evidence>
<evidence type="ECO:0000256" key="3">
    <source>
        <dbReference type="ARBA" id="ARBA00023274"/>
    </source>
</evidence>
<dbReference type="GO" id="GO:0006412">
    <property type="term" value="P:translation"/>
    <property type="evidence" value="ECO:0007669"/>
    <property type="project" value="InterPro"/>
</dbReference>
<reference evidence="4 5" key="1">
    <citation type="journal article" date="2020" name="Mol. Biol. Evol.">
        <title>Distinct Expression and Methylation Patterns for Genes with Different Fates following a Single Whole-Genome Duplication in Flowering Plants.</title>
        <authorList>
            <person name="Shi T."/>
            <person name="Rahmani R.S."/>
            <person name="Gugger P.F."/>
            <person name="Wang M."/>
            <person name="Li H."/>
            <person name="Zhang Y."/>
            <person name="Li Z."/>
            <person name="Wang Q."/>
            <person name="Van de Peer Y."/>
            <person name="Marchal K."/>
            <person name="Chen J."/>
        </authorList>
    </citation>
    <scope>NUCLEOTIDE SEQUENCE [LARGE SCALE GENOMIC DNA]</scope>
    <source>
        <tissue evidence="4">Leaf</tissue>
    </source>
</reference>
<proteinExistence type="inferred from homology"/>
<evidence type="ECO:0000313" key="4">
    <source>
        <dbReference type="EMBL" id="DAD39971.1"/>
    </source>
</evidence>
<organism evidence="4 5">
    <name type="scientific">Nelumbo nucifera</name>
    <name type="common">Sacred lotus</name>
    <dbReference type="NCBI Taxonomy" id="4432"/>
    <lineage>
        <taxon>Eukaryota</taxon>
        <taxon>Viridiplantae</taxon>
        <taxon>Streptophyta</taxon>
        <taxon>Embryophyta</taxon>
        <taxon>Tracheophyta</taxon>
        <taxon>Spermatophyta</taxon>
        <taxon>Magnoliopsida</taxon>
        <taxon>Proteales</taxon>
        <taxon>Nelumbonaceae</taxon>
        <taxon>Nelumbo</taxon>
    </lineage>
</organism>
<dbReference type="EMBL" id="DUZY01000005">
    <property type="protein sequence ID" value="DAD39971.1"/>
    <property type="molecule type" value="Genomic_DNA"/>
</dbReference>
<dbReference type="Proteomes" id="UP000607653">
    <property type="component" value="Unassembled WGS sequence"/>
</dbReference>
<accession>A0A822Z8G6</accession>
<gene>
    <name evidence="4" type="ORF">HUJ06_014295</name>
</gene>
<dbReference type="GO" id="GO:0003735">
    <property type="term" value="F:structural constituent of ribosome"/>
    <property type="evidence" value="ECO:0007669"/>
    <property type="project" value="InterPro"/>
</dbReference>
<sequence>MTIPFLSRKIGIDSRVRRKFKGCTLMPKIGYGLDKKTRLHNVREFELLMMHNKTYCAEIAYDVSAQKSKEIVEHTAQLDVVVTKKLASLRSQEDE</sequence>
<keyword evidence="5" id="KW-1185">Reference proteome</keyword>
<name>A0A822Z8G6_NELNU</name>
<keyword evidence="2" id="KW-0689">Ribosomal protein</keyword>
<keyword evidence="3" id="KW-0687">Ribonucleoprotein</keyword>
<dbReference type="SMART" id="SM01393">
    <property type="entry name" value="Ribosomal_L32e"/>
    <property type="match status" value="1"/>
</dbReference>
<dbReference type="GO" id="GO:0005840">
    <property type="term" value="C:ribosome"/>
    <property type="evidence" value="ECO:0007669"/>
    <property type="project" value="UniProtKB-KW"/>
</dbReference>
<dbReference type="InterPro" id="IPR001515">
    <property type="entry name" value="Ribosomal_eL32"/>
</dbReference>
<evidence type="ECO:0000256" key="1">
    <source>
        <dbReference type="ARBA" id="ARBA00008431"/>
    </source>
</evidence>
<dbReference type="PANTHER" id="PTHR23413">
    <property type="entry name" value="60S RIBOSOMAL PROTEIN L32 AND DNA-DIRECTED RNA POLYMERASE II, SUBUNIT N"/>
    <property type="match status" value="1"/>
</dbReference>
<dbReference type="Pfam" id="PF01655">
    <property type="entry name" value="Ribosomal_L32e"/>
    <property type="match status" value="1"/>
</dbReference>
<protein>
    <recommendedName>
        <fullName evidence="6">60S ribosomal protein L32-1-like</fullName>
    </recommendedName>
</protein>